<dbReference type="SUPFAM" id="SSF52540">
    <property type="entry name" value="P-loop containing nucleoside triphosphate hydrolases"/>
    <property type="match status" value="1"/>
</dbReference>
<accession>A0A0A6VMP5</accession>
<organism evidence="2 3">
    <name type="scientific">Bifidobacterium longum subsp. longum</name>
    <dbReference type="NCBI Taxonomy" id="1679"/>
    <lineage>
        <taxon>Bacteria</taxon>
        <taxon>Bacillati</taxon>
        <taxon>Actinomycetota</taxon>
        <taxon>Actinomycetes</taxon>
        <taxon>Bifidobacteriales</taxon>
        <taxon>Bifidobacteriaceae</taxon>
        <taxon>Bifidobacterium</taxon>
    </lineage>
</organism>
<dbReference type="PANTHER" id="PTHR13696:SF96">
    <property type="entry name" value="COBQ_COBB_MIND_PARA NUCLEOTIDE BINDING DOMAIN-CONTAINING PROTEIN"/>
    <property type="match status" value="1"/>
</dbReference>
<reference evidence="2 3" key="1">
    <citation type="journal article" date="2018" name="Sci. Rep.">
        <title>Genomic diversity and distribution of Bifidobacterium longum subsp. longum across the human lifespan.</title>
        <authorList>
            <person name="Odamaki T."/>
            <person name="Bottacini F."/>
            <person name="Kato K."/>
            <person name="Mitsuyama E."/>
            <person name="Yoshida K."/>
            <person name="Horigome A."/>
            <person name="Xiao J.Z."/>
            <person name="van Sinderen D."/>
        </authorList>
    </citation>
    <scope>NUCLEOTIDE SEQUENCE [LARGE SCALE GENOMIC DNA]</scope>
    <source>
        <strain evidence="2 3">MCC10015</strain>
    </source>
</reference>
<dbReference type="Proteomes" id="UP000293441">
    <property type="component" value="Unassembled WGS sequence"/>
</dbReference>
<dbReference type="InterPro" id="IPR050678">
    <property type="entry name" value="DNA_Partitioning_ATPase"/>
</dbReference>
<dbReference type="PIRSF" id="PIRSF009320">
    <property type="entry name" value="Nuc_binding_HP_1000"/>
    <property type="match status" value="1"/>
</dbReference>
<dbReference type="InterPro" id="IPR027417">
    <property type="entry name" value="P-loop_NTPase"/>
</dbReference>
<gene>
    <name evidence="2" type="ORF">MCC10015_1204</name>
</gene>
<evidence type="ECO:0000259" key="1">
    <source>
        <dbReference type="Pfam" id="PF01656"/>
    </source>
</evidence>
<evidence type="ECO:0000313" key="3">
    <source>
        <dbReference type="Proteomes" id="UP000293441"/>
    </source>
</evidence>
<dbReference type="EMBL" id="SHPX01000026">
    <property type="protein sequence ID" value="TCD97197.1"/>
    <property type="molecule type" value="Genomic_DNA"/>
</dbReference>
<evidence type="ECO:0000313" key="2">
    <source>
        <dbReference type="EMBL" id="TCD97197.1"/>
    </source>
</evidence>
<dbReference type="PANTHER" id="PTHR13696">
    <property type="entry name" value="P-LOOP CONTAINING NUCLEOSIDE TRIPHOSPHATE HYDROLASE"/>
    <property type="match status" value="1"/>
</dbReference>
<dbReference type="AlphaFoldDB" id="A0A0A6VMP5"/>
<dbReference type="CDD" id="cd02042">
    <property type="entry name" value="ParAB_family"/>
    <property type="match status" value="1"/>
</dbReference>
<dbReference type="Pfam" id="PF01656">
    <property type="entry name" value="CbiA"/>
    <property type="match status" value="1"/>
</dbReference>
<dbReference type="RefSeq" id="WP_010080704.1">
    <property type="nucleotide sequence ID" value="NZ_CP071683.1"/>
</dbReference>
<feature type="domain" description="CobQ/CobB/MinD/ParA nucleotide binding" evidence="1">
    <location>
        <begin position="3"/>
        <end position="172"/>
    </location>
</feature>
<dbReference type="InterPro" id="IPR002586">
    <property type="entry name" value="CobQ/CobB/MinD/ParA_Nub-bd_dom"/>
</dbReference>
<proteinExistence type="predicted"/>
<name>A0A0A6VMP5_BIFLL</name>
<protein>
    <submittedName>
        <fullName evidence="2">Chromosome partitioning protein parA</fullName>
    </submittedName>
</protein>
<comment type="caution">
    <text evidence="2">The sequence shown here is derived from an EMBL/GenBank/DDBJ whole genome shotgun (WGS) entry which is preliminary data.</text>
</comment>
<sequence length="199" mass="20985">MIVTIANAKGGVAKTTSAIYLAAAYARRFEEGATVLDADPQSSASLWRDMAEENGGWPAGTDVMPANLSTLQRLARAGHGGFAVVDAPPQGRLFEESVKAADFVVVPTSDSPIDLQQAWATMNAIPDGKPGAVLIVRAEPRTRAFQATVAALDEAGTPRFDAVVCKRQDIKAGMGHSPDKLHEYPQVLGEIVEAMGARA</sequence>
<dbReference type="Gene3D" id="3.40.50.300">
    <property type="entry name" value="P-loop containing nucleotide triphosphate hydrolases"/>
    <property type="match status" value="1"/>
</dbReference>